<organism evidence="2 3">
    <name type="scientific">Massarina eburnea CBS 473.64</name>
    <dbReference type="NCBI Taxonomy" id="1395130"/>
    <lineage>
        <taxon>Eukaryota</taxon>
        <taxon>Fungi</taxon>
        <taxon>Dikarya</taxon>
        <taxon>Ascomycota</taxon>
        <taxon>Pezizomycotina</taxon>
        <taxon>Dothideomycetes</taxon>
        <taxon>Pleosporomycetidae</taxon>
        <taxon>Pleosporales</taxon>
        <taxon>Massarineae</taxon>
        <taxon>Massarinaceae</taxon>
        <taxon>Massarina</taxon>
    </lineage>
</organism>
<evidence type="ECO:0000313" key="3">
    <source>
        <dbReference type="Proteomes" id="UP000799753"/>
    </source>
</evidence>
<feature type="region of interest" description="Disordered" evidence="1">
    <location>
        <begin position="112"/>
        <end position="131"/>
    </location>
</feature>
<keyword evidence="3" id="KW-1185">Reference proteome</keyword>
<proteinExistence type="predicted"/>
<dbReference type="Proteomes" id="UP000799753">
    <property type="component" value="Unassembled WGS sequence"/>
</dbReference>
<feature type="region of interest" description="Disordered" evidence="1">
    <location>
        <begin position="44"/>
        <end position="94"/>
    </location>
</feature>
<gene>
    <name evidence="2" type="ORF">P280DRAFT_478291</name>
</gene>
<protein>
    <submittedName>
        <fullName evidence="2">Uncharacterized protein</fullName>
    </submittedName>
</protein>
<evidence type="ECO:0000256" key="1">
    <source>
        <dbReference type="SAM" id="MobiDB-lite"/>
    </source>
</evidence>
<dbReference type="EMBL" id="MU006780">
    <property type="protein sequence ID" value="KAF2643534.1"/>
    <property type="molecule type" value="Genomic_DNA"/>
</dbReference>
<sequence>MKKRPPAPGGLCTAQLSPAAPPAPRHSFPCRRIRIYFAPRTAALSTGRVESDTASGDDVVTTDDVDRRRRRPAPYRRPDRTGCTKFGGTETHSPAKSALSSAAVYLSTCLPTSLGTTGVKSSLGHGDGKLT</sequence>
<reference evidence="2" key="1">
    <citation type="journal article" date="2020" name="Stud. Mycol.">
        <title>101 Dothideomycetes genomes: a test case for predicting lifestyles and emergence of pathogens.</title>
        <authorList>
            <person name="Haridas S."/>
            <person name="Albert R."/>
            <person name="Binder M."/>
            <person name="Bloem J."/>
            <person name="Labutti K."/>
            <person name="Salamov A."/>
            <person name="Andreopoulos B."/>
            <person name="Baker S."/>
            <person name="Barry K."/>
            <person name="Bills G."/>
            <person name="Bluhm B."/>
            <person name="Cannon C."/>
            <person name="Castanera R."/>
            <person name="Culley D."/>
            <person name="Daum C."/>
            <person name="Ezra D."/>
            <person name="Gonzalez J."/>
            <person name="Henrissat B."/>
            <person name="Kuo A."/>
            <person name="Liang C."/>
            <person name="Lipzen A."/>
            <person name="Lutzoni F."/>
            <person name="Magnuson J."/>
            <person name="Mondo S."/>
            <person name="Nolan M."/>
            <person name="Ohm R."/>
            <person name="Pangilinan J."/>
            <person name="Park H.-J."/>
            <person name="Ramirez L."/>
            <person name="Alfaro M."/>
            <person name="Sun H."/>
            <person name="Tritt A."/>
            <person name="Yoshinaga Y."/>
            <person name="Zwiers L.-H."/>
            <person name="Turgeon B."/>
            <person name="Goodwin S."/>
            <person name="Spatafora J."/>
            <person name="Crous P."/>
            <person name="Grigoriev I."/>
        </authorList>
    </citation>
    <scope>NUCLEOTIDE SEQUENCE</scope>
    <source>
        <strain evidence="2">CBS 473.64</strain>
    </source>
</reference>
<dbReference type="AlphaFoldDB" id="A0A6A6SBJ1"/>
<accession>A0A6A6SBJ1</accession>
<evidence type="ECO:0000313" key="2">
    <source>
        <dbReference type="EMBL" id="KAF2643534.1"/>
    </source>
</evidence>
<name>A0A6A6SBJ1_9PLEO</name>
<feature type="region of interest" description="Disordered" evidence="1">
    <location>
        <begin position="1"/>
        <end position="25"/>
    </location>
</feature>